<sequence length="226" mass="24242">MPGTELPGLAETNIWLACSDGRMDLVEHFLKHGGPGGTPLDPNVKDDTGYTPLHAAAAYAHIPLIHLLVTTYHAQIDIVDDDGDTPLHVCETAAVAKCLVELGADVERRNGEGKLPIEVADEEEREDVVAYLKDLTPTYERAIRTLSMEEFAHMFENGADVSCDDDEDGSVDDNEDDGDDDSAEQQDNEDDDGESGSESAGDSTLPSTNGIPNGLTNGYHPSTDSD</sequence>
<dbReference type="FunCoup" id="A0A0L0HTG5">
    <property type="interactions" value="16"/>
</dbReference>
<evidence type="ECO:0000256" key="2">
    <source>
        <dbReference type="ARBA" id="ARBA00023043"/>
    </source>
</evidence>
<accession>A0A0L0HTG5</accession>
<dbReference type="PANTHER" id="PTHR24171">
    <property type="entry name" value="ANKYRIN REPEAT DOMAIN-CONTAINING PROTEIN 39-RELATED"/>
    <property type="match status" value="1"/>
</dbReference>
<dbReference type="InParanoid" id="A0A0L0HTG5"/>
<protein>
    <submittedName>
        <fullName evidence="5">Uncharacterized protein</fullName>
    </submittedName>
</protein>
<feature type="compositionally biased region" description="Acidic residues" evidence="4">
    <location>
        <begin position="162"/>
        <end position="195"/>
    </location>
</feature>
<dbReference type="OMA" id="TPLHHCE"/>
<dbReference type="AlphaFoldDB" id="A0A0L0HTG5"/>
<dbReference type="VEuPathDB" id="FungiDB:SPPG_00343"/>
<dbReference type="Proteomes" id="UP000053201">
    <property type="component" value="Unassembled WGS sequence"/>
</dbReference>
<dbReference type="EMBL" id="KQ257450">
    <property type="protein sequence ID" value="KND04626.1"/>
    <property type="molecule type" value="Genomic_DNA"/>
</dbReference>
<dbReference type="InterPro" id="IPR036770">
    <property type="entry name" value="Ankyrin_rpt-contain_sf"/>
</dbReference>
<dbReference type="STRING" id="645134.A0A0L0HTG5"/>
<evidence type="ECO:0000256" key="1">
    <source>
        <dbReference type="ARBA" id="ARBA00022737"/>
    </source>
</evidence>
<dbReference type="RefSeq" id="XP_016612665.1">
    <property type="nucleotide sequence ID" value="XM_016748671.1"/>
</dbReference>
<evidence type="ECO:0000313" key="5">
    <source>
        <dbReference type="EMBL" id="KND04626.1"/>
    </source>
</evidence>
<reference evidence="5 6" key="1">
    <citation type="submission" date="2009-08" db="EMBL/GenBank/DDBJ databases">
        <title>The Genome Sequence of Spizellomyces punctatus strain DAOM BR117.</title>
        <authorList>
            <consortium name="The Broad Institute Genome Sequencing Platform"/>
            <person name="Russ C."/>
            <person name="Cuomo C."/>
            <person name="Shea T."/>
            <person name="Young S.K."/>
            <person name="Zeng Q."/>
            <person name="Koehrsen M."/>
            <person name="Haas B."/>
            <person name="Borodovsky M."/>
            <person name="Guigo R."/>
            <person name="Alvarado L."/>
            <person name="Berlin A."/>
            <person name="Bochicchio J."/>
            <person name="Borenstein D."/>
            <person name="Chapman S."/>
            <person name="Chen Z."/>
            <person name="Engels R."/>
            <person name="Freedman E."/>
            <person name="Gellesch M."/>
            <person name="Goldberg J."/>
            <person name="Griggs A."/>
            <person name="Gujja S."/>
            <person name="Heiman D."/>
            <person name="Hepburn T."/>
            <person name="Howarth C."/>
            <person name="Jen D."/>
            <person name="Larson L."/>
            <person name="Lewis B."/>
            <person name="Mehta T."/>
            <person name="Park D."/>
            <person name="Pearson M."/>
            <person name="Roberts A."/>
            <person name="Saif S."/>
            <person name="Shenoy N."/>
            <person name="Sisk P."/>
            <person name="Stolte C."/>
            <person name="Sykes S."/>
            <person name="Thomson T."/>
            <person name="Walk T."/>
            <person name="White J."/>
            <person name="Yandava C."/>
            <person name="Burger G."/>
            <person name="Gray M.W."/>
            <person name="Holland P.W.H."/>
            <person name="King N."/>
            <person name="Lang F.B.F."/>
            <person name="Roger A.J."/>
            <person name="Ruiz-Trillo I."/>
            <person name="Lander E."/>
            <person name="Nusbaum C."/>
        </authorList>
    </citation>
    <scope>NUCLEOTIDE SEQUENCE [LARGE SCALE GENOMIC DNA]</scope>
    <source>
        <strain evidence="5 6">DAOM BR117</strain>
    </source>
</reference>
<keyword evidence="6" id="KW-1185">Reference proteome</keyword>
<dbReference type="SMART" id="SM00248">
    <property type="entry name" value="ANK"/>
    <property type="match status" value="3"/>
</dbReference>
<dbReference type="GeneID" id="27684076"/>
<dbReference type="PROSITE" id="PS50297">
    <property type="entry name" value="ANK_REP_REGION"/>
    <property type="match status" value="1"/>
</dbReference>
<dbReference type="Pfam" id="PF12796">
    <property type="entry name" value="Ank_2"/>
    <property type="match status" value="1"/>
</dbReference>
<gene>
    <name evidence="5" type="ORF">SPPG_00343</name>
</gene>
<dbReference type="SUPFAM" id="SSF48403">
    <property type="entry name" value="Ankyrin repeat"/>
    <property type="match status" value="1"/>
</dbReference>
<feature type="region of interest" description="Disordered" evidence="4">
    <location>
        <begin position="159"/>
        <end position="226"/>
    </location>
</feature>
<dbReference type="PROSITE" id="PS50088">
    <property type="entry name" value="ANK_REPEAT"/>
    <property type="match status" value="1"/>
</dbReference>
<keyword evidence="2 3" id="KW-0040">ANK repeat</keyword>
<proteinExistence type="predicted"/>
<evidence type="ECO:0000256" key="3">
    <source>
        <dbReference type="PROSITE-ProRule" id="PRU00023"/>
    </source>
</evidence>
<organism evidence="5 6">
    <name type="scientific">Spizellomyces punctatus (strain DAOM BR117)</name>
    <dbReference type="NCBI Taxonomy" id="645134"/>
    <lineage>
        <taxon>Eukaryota</taxon>
        <taxon>Fungi</taxon>
        <taxon>Fungi incertae sedis</taxon>
        <taxon>Chytridiomycota</taxon>
        <taxon>Chytridiomycota incertae sedis</taxon>
        <taxon>Chytridiomycetes</taxon>
        <taxon>Spizellomycetales</taxon>
        <taxon>Spizellomycetaceae</taxon>
        <taxon>Spizellomyces</taxon>
    </lineage>
</organism>
<dbReference type="Gene3D" id="1.25.40.20">
    <property type="entry name" value="Ankyrin repeat-containing domain"/>
    <property type="match status" value="1"/>
</dbReference>
<keyword evidence="1" id="KW-0677">Repeat</keyword>
<feature type="compositionally biased region" description="Polar residues" evidence="4">
    <location>
        <begin position="204"/>
        <end position="226"/>
    </location>
</feature>
<feature type="repeat" description="ANK" evidence="3">
    <location>
        <begin position="48"/>
        <end position="69"/>
    </location>
</feature>
<dbReference type="PRINTS" id="PR01415">
    <property type="entry name" value="ANKYRIN"/>
</dbReference>
<name>A0A0L0HTG5_SPIPD</name>
<evidence type="ECO:0000313" key="6">
    <source>
        <dbReference type="Proteomes" id="UP000053201"/>
    </source>
</evidence>
<evidence type="ECO:0000256" key="4">
    <source>
        <dbReference type="SAM" id="MobiDB-lite"/>
    </source>
</evidence>
<dbReference type="InterPro" id="IPR002110">
    <property type="entry name" value="Ankyrin_rpt"/>
</dbReference>
<dbReference type="eggNOG" id="KOG0504">
    <property type="taxonomic scope" value="Eukaryota"/>
</dbReference>
<dbReference type="OrthoDB" id="2121094at2759"/>